<reference evidence="4 5" key="1">
    <citation type="journal article" date="2015" name="Genome Announc.">
        <title>Expanding the biotechnology potential of lactobacilli through comparative genomics of 213 strains and associated genera.</title>
        <authorList>
            <person name="Sun Z."/>
            <person name="Harris H.M."/>
            <person name="McCann A."/>
            <person name="Guo C."/>
            <person name="Argimon S."/>
            <person name="Zhang W."/>
            <person name="Yang X."/>
            <person name="Jeffery I.B."/>
            <person name="Cooney J.C."/>
            <person name="Kagawa T.F."/>
            <person name="Liu W."/>
            <person name="Song Y."/>
            <person name="Salvetti E."/>
            <person name="Wrobel A."/>
            <person name="Rasinkangas P."/>
            <person name="Parkhill J."/>
            <person name="Rea M.C."/>
            <person name="O'Sullivan O."/>
            <person name="Ritari J."/>
            <person name="Douillard F.P."/>
            <person name="Paul Ross R."/>
            <person name="Yang R."/>
            <person name="Briner A.E."/>
            <person name="Felis G.E."/>
            <person name="de Vos W.M."/>
            <person name="Barrangou R."/>
            <person name="Klaenhammer T.R."/>
            <person name="Caufield P.W."/>
            <person name="Cui Y."/>
            <person name="Zhang H."/>
            <person name="O'Toole P.W."/>
        </authorList>
    </citation>
    <scope>NUCLEOTIDE SEQUENCE [LARGE SCALE GENOMIC DNA]</scope>
    <source>
        <strain evidence="4 5">DSM 10532</strain>
    </source>
</reference>
<keyword evidence="2" id="KW-0812">Transmembrane</keyword>
<dbReference type="Proteomes" id="UP000051311">
    <property type="component" value="Unassembled WGS sequence"/>
</dbReference>
<dbReference type="RefSeq" id="WP_025005327.1">
    <property type="nucleotide sequence ID" value="NZ_AZEL01000044.1"/>
</dbReference>
<organism evidence="4 5">
    <name type="scientific">Lactobacillus gallinarum DSM 10532 = JCM 2011</name>
    <dbReference type="NCBI Taxonomy" id="1423748"/>
    <lineage>
        <taxon>Bacteria</taxon>
        <taxon>Bacillati</taxon>
        <taxon>Bacillota</taxon>
        <taxon>Bacilli</taxon>
        <taxon>Lactobacillales</taxon>
        <taxon>Lactobacillaceae</taxon>
        <taxon>Lactobacillus</taxon>
    </lineage>
</organism>
<dbReference type="PATRIC" id="fig|1423748.3.peg.1271"/>
<dbReference type="STRING" id="1423748.FC37_GL001211"/>
<sequence length="89" mass="9644">MLSKNNFDEKLKQMNKKSDKFSIRKLTIGAASVLIGTVFYLNNGGNVVQAADDVPNQPATQVEKQNINQKTVGKVSTDTATSTLKADNT</sequence>
<keyword evidence="2" id="KW-0472">Membrane</keyword>
<keyword evidence="1" id="KW-0732">Signal</keyword>
<feature type="domain" description="YSIRK Gram-positive signal peptide" evidence="3">
    <location>
        <begin position="18"/>
        <end position="41"/>
    </location>
</feature>
<name>A0A0R1NYC7_9LACO</name>
<comment type="caution">
    <text evidence="4">The sequence shown here is derived from an EMBL/GenBank/DDBJ whole genome shotgun (WGS) entry which is preliminary data.</text>
</comment>
<evidence type="ECO:0000256" key="2">
    <source>
        <dbReference type="SAM" id="Phobius"/>
    </source>
</evidence>
<dbReference type="GeneID" id="78204159"/>
<proteinExistence type="predicted"/>
<feature type="transmembrane region" description="Helical" evidence="2">
    <location>
        <begin position="21"/>
        <end position="41"/>
    </location>
</feature>
<protein>
    <recommendedName>
        <fullName evidence="3">YSIRK Gram-positive signal peptide domain-containing protein</fullName>
    </recommendedName>
</protein>
<dbReference type="InterPro" id="IPR005877">
    <property type="entry name" value="YSIRK_signal_dom"/>
</dbReference>
<dbReference type="AlphaFoldDB" id="A0A0R1NYC7"/>
<keyword evidence="2" id="KW-1133">Transmembrane helix</keyword>
<evidence type="ECO:0000256" key="1">
    <source>
        <dbReference type="ARBA" id="ARBA00022729"/>
    </source>
</evidence>
<gene>
    <name evidence="4" type="ORF">FC37_GL001211</name>
</gene>
<evidence type="ECO:0000313" key="4">
    <source>
        <dbReference type="EMBL" id="KRL21723.1"/>
    </source>
</evidence>
<dbReference type="NCBIfam" id="TIGR01168">
    <property type="entry name" value="YSIRK_signal"/>
    <property type="match status" value="1"/>
</dbReference>
<accession>A0A0R1NYC7</accession>
<evidence type="ECO:0000313" key="5">
    <source>
        <dbReference type="Proteomes" id="UP000051311"/>
    </source>
</evidence>
<dbReference type="EMBL" id="AZEL01000044">
    <property type="protein sequence ID" value="KRL21723.1"/>
    <property type="molecule type" value="Genomic_DNA"/>
</dbReference>
<dbReference type="OrthoDB" id="2324743at2"/>
<evidence type="ECO:0000259" key="3">
    <source>
        <dbReference type="Pfam" id="PF04650"/>
    </source>
</evidence>
<dbReference type="Pfam" id="PF04650">
    <property type="entry name" value="YSIRK_signal"/>
    <property type="match status" value="1"/>
</dbReference>